<feature type="transmembrane region" description="Helical" evidence="6">
    <location>
        <begin position="308"/>
        <end position="335"/>
    </location>
</feature>
<accession>A0A554JBK6</accession>
<dbReference type="AlphaFoldDB" id="A0A554JBK6"/>
<feature type="domain" description="ABC3 transporter permease C-terminal" evidence="7">
    <location>
        <begin position="265"/>
        <end position="388"/>
    </location>
</feature>
<keyword evidence="2" id="KW-1003">Cell membrane</keyword>
<reference evidence="9 10" key="1">
    <citation type="submission" date="2017-08" db="EMBL/GenBank/DDBJ databases">
        <title>Mechanisms for carbon and nitrogen cycling indicate functional differentiation within the Candidate Phyla Radiation.</title>
        <authorList>
            <person name="Danczak R.E."/>
            <person name="Johnston M.D."/>
            <person name="Kenah C."/>
            <person name="Slattery M."/>
            <person name="Wrighton K.C."/>
            <person name="Wilkins M.J."/>
        </authorList>
    </citation>
    <scope>NUCLEOTIDE SEQUENCE [LARGE SCALE GENOMIC DNA]</scope>
    <source>
        <strain evidence="9">Gr01-1014_85</strain>
    </source>
</reference>
<feature type="domain" description="MacB-like periplasmic core" evidence="8">
    <location>
        <begin position="21"/>
        <end position="235"/>
    </location>
</feature>
<feature type="transmembrane region" description="Helical" evidence="6">
    <location>
        <begin position="21"/>
        <end position="45"/>
    </location>
</feature>
<evidence type="ECO:0000259" key="8">
    <source>
        <dbReference type="Pfam" id="PF12704"/>
    </source>
</evidence>
<evidence type="ECO:0000256" key="1">
    <source>
        <dbReference type="ARBA" id="ARBA00004651"/>
    </source>
</evidence>
<dbReference type="GO" id="GO:0005886">
    <property type="term" value="C:plasma membrane"/>
    <property type="evidence" value="ECO:0007669"/>
    <property type="project" value="UniProtKB-SubCell"/>
</dbReference>
<comment type="caution">
    <text evidence="9">The sequence shown here is derived from an EMBL/GenBank/DDBJ whole genome shotgun (WGS) entry which is preliminary data.</text>
</comment>
<keyword evidence="3 6" id="KW-0812">Transmembrane</keyword>
<dbReference type="GO" id="GO:0022857">
    <property type="term" value="F:transmembrane transporter activity"/>
    <property type="evidence" value="ECO:0007669"/>
    <property type="project" value="TreeGrafter"/>
</dbReference>
<evidence type="ECO:0000313" key="10">
    <source>
        <dbReference type="Proteomes" id="UP000316253"/>
    </source>
</evidence>
<dbReference type="Pfam" id="PF02687">
    <property type="entry name" value="FtsX"/>
    <property type="match status" value="1"/>
</dbReference>
<feature type="transmembrane region" description="Helical" evidence="6">
    <location>
        <begin position="355"/>
        <end position="378"/>
    </location>
</feature>
<protein>
    <recommendedName>
        <fullName evidence="11">ABC transporter permease</fullName>
    </recommendedName>
</protein>
<evidence type="ECO:0000259" key="7">
    <source>
        <dbReference type="Pfam" id="PF02687"/>
    </source>
</evidence>
<evidence type="ECO:0008006" key="11">
    <source>
        <dbReference type="Google" id="ProtNLM"/>
    </source>
</evidence>
<evidence type="ECO:0000256" key="6">
    <source>
        <dbReference type="SAM" id="Phobius"/>
    </source>
</evidence>
<dbReference type="InterPro" id="IPR050250">
    <property type="entry name" value="Macrolide_Exporter_MacB"/>
</dbReference>
<dbReference type="InterPro" id="IPR003838">
    <property type="entry name" value="ABC3_permease_C"/>
</dbReference>
<dbReference type="PANTHER" id="PTHR30572:SF15">
    <property type="entry name" value="ABC TRANSPORTER PERMEASE"/>
    <property type="match status" value="1"/>
</dbReference>
<gene>
    <name evidence="9" type="ORF">CEO22_357</name>
</gene>
<organism evidence="9 10">
    <name type="scientific">Candidatus Berkelbacteria bacterium Gr01-1014_85</name>
    <dbReference type="NCBI Taxonomy" id="2017150"/>
    <lineage>
        <taxon>Bacteria</taxon>
        <taxon>Candidatus Berkelbacteria</taxon>
    </lineage>
</organism>
<keyword evidence="5 6" id="KW-0472">Membrane</keyword>
<evidence type="ECO:0000256" key="2">
    <source>
        <dbReference type="ARBA" id="ARBA00022475"/>
    </source>
</evidence>
<evidence type="ECO:0000256" key="5">
    <source>
        <dbReference type="ARBA" id="ARBA00023136"/>
    </source>
</evidence>
<feature type="transmembrane region" description="Helical" evidence="6">
    <location>
        <begin position="254"/>
        <end position="287"/>
    </location>
</feature>
<dbReference type="Pfam" id="PF12704">
    <property type="entry name" value="MacB_PCD"/>
    <property type="match status" value="1"/>
</dbReference>
<evidence type="ECO:0000313" key="9">
    <source>
        <dbReference type="EMBL" id="TSC65773.1"/>
    </source>
</evidence>
<sequence>MRLIDIIRISARMIRVNWLRSTLTILGIGVAISLIISLVGLGFGLQDIVIGRITASKSLLSLDVTASNDDASAPRVLDLANLQKISQAPGVIKAVPIQNLAGRLSLAGNLAEVSLIASTPGYFELDGVSLIRGEFFASDSRQIVISRRLVTLLDLTPESVLGQTVKLSYDLPDRPTESATLEGLTVVGISADLGDSPIAYLPVSLMGEASQLNYQSVKVLAEDRASIEPLQASLIAQGYKVQSLIKQLDEARRIFGYVTIGLATLGFIALMVASIGMFNTLTIALIERTREIGIMKAIGVTNRAVRQLFLTEASILGFFGGMAGITLSLGFNWLLEFAFNQAARLNAAAALPIFQYPPLLLAAALIFPIVLAIATGIYPANRAAKLNPLNALRYE</sequence>
<dbReference type="InterPro" id="IPR025857">
    <property type="entry name" value="MacB_PCD"/>
</dbReference>
<keyword evidence="4 6" id="KW-1133">Transmembrane helix</keyword>
<evidence type="ECO:0000256" key="3">
    <source>
        <dbReference type="ARBA" id="ARBA00022692"/>
    </source>
</evidence>
<comment type="subcellular location">
    <subcellularLocation>
        <location evidence="1">Cell membrane</location>
        <topology evidence="1">Multi-pass membrane protein</topology>
    </subcellularLocation>
</comment>
<name>A0A554JBK6_9BACT</name>
<evidence type="ECO:0000256" key="4">
    <source>
        <dbReference type="ARBA" id="ARBA00022989"/>
    </source>
</evidence>
<dbReference type="Proteomes" id="UP000316253">
    <property type="component" value="Unassembled WGS sequence"/>
</dbReference>
<dbReference type="PANTHER" id="PTHR30572">
    <property type="entry name" value="MEMBRANE COMPONENT OF TRANSPORTER-RELATED"/>
    <property type="match status" value="1"/>
</dbReference>
<proteinExistence type="predicted"/>
<dbReference type="EMBL" id="VMFD01000028">
    <property type="protein sequence ID" value="TSC65773.1"/>
    <property type="molecule type" value="Genomic_DNA"/>
</dbReference>